<geneLocation type="plasmid" evidence="3">
    <name>Plasmid1 dna</name>
</geneLocation>
<dbReference type="AlphaFoldDB" id="A0A1Z4M2K6"/>
<evidence type="ECO:0000256" key="1">
    <source>
        <dbReference type="SAM" id="Coils"/>
    </source>
</evidence>
<keyword evidence="1" id="KW-0175">Coiled coil</keyword>
<evidence type="ECO:0000313" key="3">
    <source>
        <dbReference type="Proteomes" id="UP000218418"/>
    </source>
</evidence>
<dbReference type="EMBL" id="AP018228">
    <property type="protein sequence ID" value="BAY87641.1"/>
    <property type="molecule type" value="Genomic_DNA"/>
</dbReference>
<dbReference type="OrthoDB" id="9874052at2"/>
<name>A0A1Z4M2K6_9CYAN</name>
<sequence length="183" mass="20185">MLLSQLCTELELKEDDARMILADVRDDFADCDDVTNEEAKLIRNSIKAALPGGTGEVPLEPGLEVSTQRTLVSNVSQVLGIPLFLAIEAELNAIATIEDVKNHLILNTLDQKQAELDQAIRKRSASRQKGYYTALKDLAQTMQKPLVVVEEMQQDIQQQNQQLEQLLDAVKAGESLSPETAIS</sequence>
<evidence type="ECO:0000313" key="2">
    <source>
        <dbReference type="EMBL" id="BAY87641.1"/>
    </source>
</evidence>
<dbReference type="Proteomes" id="UP000218418">
    <property type="component" value="Plasmid plasmid1"/>
</dbReference>
<reference evidence="2 3" key="1">
    <citation type="submission" date="2017-06" db="EMBL/GenBank/DDBJ databases">
        <title>Genome sequencing of cyanobaciteial culture collection at National Institute for Environmental Studies (NIES).</title>
        <authorList>
            <person name="Hirose Y."/>
            <person name="Shimura Y."/>
            <person name="Fujisawa T."/>
            <person name="Nakamura Y."/>
            <person name="Kawachi M."/>
        </authorList>
    </citation>
    <scope>NUCLEOTIDE SEQUENCE [LARGE SCALE GENOMIC DNA]</scope>
    <source>
        <strain evidence="2 3">NIES-267</strain>
        <plasmid evidence="3">Plasmid1 dna</plasmid>
    </source>
</reference>
<keyword evidence="2" id="KW-0614">Plasmid</keyword>
<accession>A0A1Z4M2K6</accession>
<protein>
    <submittedName>
        <fullName evidence="2">Uncharacterized protein</fullName>
    </submittedName>
</protein>
<gene>
    <name evidence="2" type="ORF">NIES267_71650</name>
</gene>
<keyword evidence="3" id="KW-1185">Reference proteome</keyword>
<feature type="coiled-coil region" evidence="1">
    <location>
        <begin position="109"/>
        <end position="176"/>
    </location>
</feature>
<organism evidence="2 3">
    <name type="scientific">Calothrix parasitica NIES-267</name>
    <dbReference type="NCBI Taxonomy" id="1973488"/>
    <lineage>
        <taxon>Bacteria</taxon>
        <taxon>Bacillati</taxon>
        <taxon>Cyanobacteriota</taxon>
        <taxon>Cyanophyceae</taxon>
        <taxon>Nostocales</taxon>
        <taxon>Calotrichaceae</taxon>
        <taxon>Calothrix</taxon>
    </lineage>
</organism>
<proteinExistence type="predicted"/>